<organism evidence="2 4">
    <name type="scientific">Dracunculus medinensis</name>
    <name type="common">Guinea worm</name>
    <dbReference type="NCBI Taxonomy" id="318479"/>
    <lineage>
        <taxon>Eukaryota</taxon>
        <taxon>Metazoa</taxon>
        <taxon>Ecdysozoa</taxon>
        <taxon>Nematoda</taxon>
        <taxon>Chromadorea</taxon>
        <taxon>Rhabditida</taxon>
        <taxon>Spirurina</taxon>
        <taxon>Dracunculoidea</taxon>
        <taxon>Dracunculidae</taxon>
        <taxon>Dracunculus</taxon>
    </lineage>
</organism>
<evidence type="ECO:0000313" key="1">
    <source>
        <dbReference type="EMBL" id="VDN56513.1"/>
    </source>
</evidence>
<reference evidence="4" key="1">
    <citation type="submission" date="2017-02" db="UniProtKB">
        <authorList>
            <consortium name="WormBaseParasite"/>
        </authorList>
    </citation>
    <scope>IDENTIFICATION</scope>
</reference>
<dbReference type="WBParaSite" id="DME_0000212601-mRNA-1">
    <property type="protein sequence ID" value="DME_0000212601-mRNA-1"/>
    <property type="gene ID" value="DME_0000212601"/>
</dbReference>
<dbReference type="EMBL" id="UYYG01001156">
    <property type="protein sequence ID" value="VDN56513.1"/>
    <property type="molecule type" value="Genomic_DNA"/>
</dbReference>
<reference evidence="1 3" key="2">
    <citation type="submission" date="2018-11" db="EMBL/GenBank/DDBJ databases">
        <authorList>
            <consortium name="Pathogen Informatics"/>
        </authorList>
    </citation>
    <scope>NUCLEOTIDE SEQUENCE [LARGE SCALE GENOMIC DNA]</scope>
</reference>
<protein>
    <submittedName>
        <fullName evidence="4">Ovule protein</fullName>
    </submittedName>
</protein>
<dbReference type="Proteomes" id="UP000274756">
    <property type="component" value="Unassembled WGS sequence"/>
</dbReference>
<evidence type="ECO:0000313" key="3">
    <source>
        <dbReference type="Proteomes" id="UP000274756"/>
    </source>
</evidence>
<dbReference type="Proteomes" id="UP000038040">
    <property type="component" value="Unplaced"/>
</dbReference>
<gene>
    <name evidence="1" type="ORF">DME_LOCUS6486</name>
</gene>
<evidence type="ECO:0000313" key="4">
    <source>
        <dbReference type="WBParaSite" id="DME_0000212601-mRNA-1"/>
    </source>
</evidence>
<proteinExistence type="predicted"/>
<name>A0A0N4U5J7_DRAME</name>
<sequence>MEIPSSLSCLKSLPSSTNKLEYGLRIRIICMHKRSHARAKVRDPHRYHWITIPENISKDLYLNSDQFRPSLHLL</sequence>
<keyword evidence="3" id="KW-1185">Reference proteome</keyword>
<evidence type="ECO:0000313" key="2">
    <source>
        <dbReference type="Proteomes" id="UP000038040"/>
    </source>
</evidence>
<dbReference type="AlphaFoldDB" id="A0A0N4U5J7"/>
<dbReference type="OrthoDB" id="10005910at2759"/>
<accession>A0A0N4U5J7</accession>